<organism evidence="4">
    <name type="scientific">Thelazia callipaeda</name>
    <name type="common">Oriental eyeworm</name>
    <name type="synonym">Parasitic nematode</name>
    <dbReference type="NCBI Taxonomy" id="103827"/>
    <lineage>
        <taxon>Eukaryota</taxon>
        <taxon>Metazoa</taxon>
        <taxon>Ecdysozoa</taxon>
        <taxon>Nematoda</taxon>
        <taxon>Chromadorea</taxon>
        <taxon>Rhabditida</taxon>
        <taxon>Spirurina</taxon>
        <taxon>Spiruromorpha</taxon>
        <taxon>Thelazioidea</taxon>
        <taxon>Thelaziidae</taxon>
        <taxon>Thelazia</taxon>
    </lineage>
</organism>
<evidence type="ECO:0000313" key="3">
    <source>
        <dbReference type="Proteomes" id="UP000276776"/>
    </source>
</evidence>
<name>A0A0N5D365_THECL</name>
<keyword evidence="3" id="KW-1185">Reference proteome</keyword>
<proteinExistence type="predicted"/>
<dbReference type="WBParaSite" id="TCLT_0000735601-mRNA-1">
    <property type="protein sequence ID" value="TCLT_0000735601-mRNA-1"/>
    <property type="gene ID" value="TCLT_0000735601"/>
</dbReference>
<dbReference type="OrthoDB" id="5847243at2759"/>
<dbReference type="Proteomes" id="UP000276776">
    <property type="component" value="Unassembled WGS sequence"/>
</dbReference>
<evidence type="ECO:0000256" key="1">
    <source>
        <dbReference type="SAM" id="Phobius"/>
    </source>
</evidence>
<sequence>MLKPISVKKVAVINATSSNETLKKERILRDELPSLQKILDEMQIEAEGRQKGFKMFLENNKAILNAGLLIDDSMDVIRYGKEPFLKLFSLPLAILFRFIGLPVIADFFAKTGTNILSDLFSAESSPKL</sequence>
<gene>
    <name evidence="2" type="ORF">TCLT_LOCUS7345</name>
</gene>
<keyword evidence="1" id="KW-0472">Membrane</keyword>
<reference evidence="4" key="1">
    <citation type="submission" date="2017-02" db="UniProtKB">
        <authorList>
            <consortium name="WormBaseParasite"/>
        </authorList>
    </citation>
    <scope>IDENTIFICATION</scope>
</reference>
<accession>A0A0N5D365</accession>
<dbReference type="EMBL" id="UYYF01004498">
    <property type="protein sequence ID" value="VDN04791.1"/>
    <property type="molecule type" value="Genomic_DNA"/>
</dbReference>
<keyword evidence="1" id="KW-0812">Transmembrane</keyword>
<evidence type="ECO:0000313" key="2">
    <source>
        <dbReference type="EMBL" id="VDN04791.1"/>
    </source>
</evidence>
<feature type="transmembrane region" description="Helical" evidence="1">
    <location>
        <begin position="87"/>
        <end position="109"/>
    </location>
</feature>
<keyword evidence="1" id="KW-1133">Transmembrane helix</keyword>
<dbReference type="AlphaFoldDB" id="A0A0N5D365"/>
<protein>
    <submittedName>
        <fullName evidence="4">LETM1 domain-containing protein</fullName>
    </submittedName>
</protein>
<evidence type="ECO:0000313" key="4">
    <source>
        <dbReference type="WBParaSite" id="TCLT_0000735601-mRNA-1"/>
    </source>
</evidence>
<reference evidence="2 3" key="2">
    <citation type="submission" date="2018-11" db="EMBL/GenBank/DDBJ databases">
        <authorList>
            <consortium name="Pathogen Informatics"/>
        </authorList>
    </citation>
    <scope>NUCLEOTIDE SEQUENCE [LARGE SCALE GENOMIC DNA]</scope>
</reference>